<reference evidence="1 2" key="1">
    <citation type="submission" date="2024-01" db="EMBL/GenBank/DDBJ databases">
        <title>A draft genome for the cacao thread blight pathogen Marasmiellus scandens.</title>
        <authorList>
            <person name="Baruah I.K."/>
            <person name="Leung J."/>
            <person name="Bukari Y."/>
            <person name="Amoako-Attah I."/>
            <person name="Meinhardt L.W."/>
            <person name="Bailey B.A."/>
            <person name="Cohen S.P."/>
        </authorList>
    </citation>
    <scope>NUCLEOTIDE SEQUENCE [LARGE SCALE GENOMIC DNA]</scope>
    <source>
        <strain evidence="1 2">GH-19</strain>
    </source>
</reference>
<evidence type="ECO:0000313" key="2">
    <source>
        <dbReference type="Proteomes" id="UP001498398"/>
    </source>
</evidence>
<evidence type="ECO:0000313" key="1">
    <source>
        <dbReference type="EMBL" id="KAK7448877.1"/>
    </source>
</evidence>
<dbReference type="EMBL" id="JBANRG010000037">
    <property type="protein sequence ID" value="KAK7448877.1"/>
    <property type="molecule type" value="Genomic_DNA"/>
</dbReference>
<gene>
    <name evidence="1" type="ORF">VKT23_013608</name>
</gene>
<sequence>MSTPKLWSNFNINLAYTGESEIVEVVALYLDRSKTSPLHLELSALDEYEDNVDQLGFQSWRTFKLLLDAHTRWFEVKMNIGWQIMYDMDIERHLGTISSHCDILQSFSIRFGDEDELPFLFDFSSECPYLFHLLEKAPRLRSLGLHYFGKSFTLPFSTLAEISVLADLTVEEAIDCLSMCPNLRVAKFSIADLEHDERPGTQKMCCAKLSSLTCTFSGSWHDGVKFLGALTLPALIKPDLYGGQWPGMPQQLNTSLRNLLQRSHCQLGSLNLGPGFFASETELLHILHLAPKLIHLELESDPVITITFFENLTKSKVDGHGDALDHDDKSSKLLPQLTSLHIRLRHWRSSSVDSSFSLPDPEAILSMVKSRRTVDLEGKNKRLESFSFTASLDLEQIPEGREWKRSFTSVVEAGLQALKEDGLKLELQINNWDIQLVAL</sequence>
<organism evidence="1 2">
    <name type="scientific">Marasmiellus scandens</name>
    <dbReference type="NCBI Taxonomy" id="2682957"/>
    <lineage>
        <taxon>Eukaryota</taxon>
        <taxon>Fungi</taxon>
        <taxon>Dikarya</taxon>
        <taxon>Basidiomycota</taxon>
        <taxon>Agaricomycotina</taxon>
        <taxon>Agaricomycetes</taxon>
        <taxon>Agaricomycetidae</taxon>
        <taxon>Agaricales</taxon>
        <taxon>Marasmiineae</taxon>
        <taxon>Omphalotaceae</taxon>
        <taxon>Marasmiellus</taxon>
    </lineage>
</organism>
<proteinExistence type="predicted"/>
<keyword evidence="2" id="KW-1185">Reference proteome</keyword>
<protein>
    <submittedName>
        <fullName evidence="1">Uncharacterized protein</fullName>
    </submittedName>
</protein>
<comment type="caution">
    <text evidence="1">The sequence shown here is derived from an EMBL/GenBank/DDBJ whole genome shotgun (WGS) entry which is preliminary data.</text>
</comment>
<accession>A0ABR1J6N9</accession>
<dbReference type="Proteomes" id="UP001498398">
    <property type="component" value="Unassembled WGS sequence"/>
</dbReference>
<name>A0ABR1J6N9_9AGAR</name>